<feature type="binding site" evidence="6">
    <location>
        <position position="35"/>
    </location>
    <ligand>
        <name>Zn(2+)</name>
        <dbReference type="ChEBI" id="CHEBI:29105"/>
        <note>catalytic</note>
    </ligand>
</feature>
<evidence type="ECO:0000256" key="1">
    <source>
        <dbReference type="ARBA" id="ARBA00022670"/>
    </source>
</evidence>
<evidence type="ECO:0000256" key="6">
    <source>
        <dbReference type="PROSITE-ProRule" id="PRU01211"/>
    </source>
</evidence>
<evidence type="ECO:0000256" key="5">
    <source>
        <dbReference type="ARBA" id="ARBA00023049"/>
    </source>
</evidence>
<evidence type="ECO:0000256" key="3">
    <source>
        <dbReference type="ARBA" id="ARBA00022801"/>
    </source>
</evidence>
<evidence type="ECO:0000259" key="8">
    <source>
        <dbReference type="PROSITE" id="PS51864"/>
    </source>
</evidence>
<evidence type="ECO:0000313" key="10">
    <source>
        <dbReference type="Proteomes" id="UP000230423"/>
    </source>
</evidence>
<dbReference type="SUPFAM" id="SSF55486">
    <property type="entry name" value="Metalloproteases ('zincins'), catalytic domain"/>
    <property type="match status" value="1"/>
</dbReference>
<dbReference type="GO" id="GO:0004222">
    <property type="term" value="F:metalloendopeptidase activity"/>
    <property type="evidence" value="ECO:0007669"/>
    <property type="project" value="UniProtKB-UniRule"/>
</dbReference>
<feature type="binding site" evidence="6">
    <location>
        <position position="45"/>
    </location>
    <ligand>
        <name>Zn(2+)</name>
        <dbReference type="ChEBI" id="CHEBI:29105"/>
        <note>catalytic</note>
    </ligand>
</feature>
<keyword evidence="1 6" id="KW-0645">Protease</keyword>
<keyword evidence="2 6" id="KW-0479">Metal-binding</keyword>
<keyword evidence="5 6" id="KW-0482">Metalloprotease</keyword>
<sequence length="195" mass="22036">MFSSNIIIKVGLDPIELDPHVGWEDVSGREGDIMHEIMHSLGILHMHNRNDRDDYIRVISSSVQEALQGDYEKSSADNVINYTPYEYGSIMHYSARAGTKPDHGDTNIPADPPGCGATLEASSHWKTEKFTFKDSNVRRDEDQGYKVCNHWIQAPLGKQIEIRVIGMPLFMCKYGCPAYAIEPKILSDKRITNPR</sequence>
<protein>
    <recommendedName>
        <fullName evidence="7">Metalloendopeptidase</fullName>
        <ecNumber evidence="7">3.4.24.-</ecNumber>
    </recommendedName>
</protein>
<dbReference type="Proteomes" id="UP000230423">
    <property type="component" value="Unassembled WGS sequence"/>
</dbReference>
<dbReference type="GO" id="GO:0008270">
    <property type="term" value="F:zinc ion binding"/>
    <property type="evidence" value="ECO:0007669"/>
    <property type="project" value="UniProtKB-UniRule"/>
</dbReference>
<proteinExistence type="predicted"/>
<dbReference type="AlphaFoldDB" id="A0A2G9UDE3"/>
<evidence type="ECO:0000256" key="7">
    <source>
        <dbReference type="RuleBase" id="RU361183"/>
    </source>
</evidence>
<organism evidence="9 10">
    <name type="scientific">Teladorsagia circumcincta</name>
    <name type="common">Brown stomach worm</name>
    <name type="synonym">Ostertagia circumcincta</name>
    <dbReference type="NCBI Taxonomy" id="45464"/>
    <lineage>
        <taxon>Eukaryota</taxon>
        <taxon>Metazoa</taxon>
        <taxon>Ecdysozoa</taxon>
        <taxon>Nematoda</taxon>
        <taxon>Chromadorea</taxon>
        <taxon>Rhabditida</taxon>
        <taxon>Rhabditina</taxon>
        <taxon>Rhabditomorpha</taxon>
        <taxon>Strongyloidea</taxon>
        <taxon>Trichostrongylidae</taxon>
        <taxon>Teladorsagia</taxon>
    </lineage>
</organism>
<dbReference type="InterPro" id="IPR024079">
    <property type="entry name" value="MetalloPept_cat_dom_sf"/>
</dbReference>
<dbReference type="PROSITE" id="PS51864">
    <property type="entry name" value="ASTACIN"/>
    <property type="match status" value="1"/>
</dbReference>
<evidence type="ECO:0000256" key="4">
    <source>
        <dbReference type="ARBA" id="ARBA00022833"/>
    </source>
</evidence>
<gene>
    <name evidence="9" type="ORF">TELCIR_09953</name>
</gene>
<evidence type="ECO:0000313" key="9">
    <source>
        <dbReference type="EMBL" id="PIO68265.1"/>
    </source>
</evidence>
<reference evidence="9 10" key="1">
    <citation type="submission" date="2015-09" db="EMBL/GenBank/DDBJ databases">
        <title>Draft genome of the parasitic nematode Teladorsagia circumcincta isolate WARC Sus (inbred).</title>
        <authorList>
            <person name="Mitreva M."/>
        </authorList>
    </citation>
    <scope>NUCLEOTIDE SEQUENCE [LARGE SCALE GENOMIC DNA]</scope>
    <source>
        <strain evidence="9 10">S</strain>
    </source>
</reference>
<dbReference type="PANTHER" id="PTHR10127">
    <property type="entry name" value="DISCOIDIN, CUB, EGF, LAMININ , AND ZINC METALLOPROTEASE DOMAIN CONTAINING"/>
    <property type="match status" value="1"/>
</dbReference>
<comment type="caution">
    <text evidence="6">Lacks conserved residue(s) required for the propagation of feature annotation.</text>
</comment>
<keyword evidence="10" id="KW-1185">Reference proteome</keyword>
<dbReference type="OrthoDB" id="291007at2759"/>
<dbReference type="InterPro" id="IPR001506">
    <property type="entry name" value="Peptidase_M12A"/>
</dbReference>
<dbReference type="Pfam" id="PF01400">
    <property type="entry name" value="Astacin"/>
    <property type="match status" value="1"/>
</dbReference>
<dbReference type="PANTHER" id="PTHR10127:SF780">
    <property type="entry name" value="METALLOENDOPEPTIDASE"/>
    <property type="match status" value="1"/>
</dbReference>
<feature type="active site" evidence="6">
    <location>
        <position position="36"/>
    </location>
</feature>
<comment type="cofactor">
    <cofactor evidence="6 7">
        <name>Zn(2+)</name>
        <dbReference type="ChEBI" id="CHEBI:29105"/>
    </cofactor>
    <text evidence="6 7">Binds 1 zinc ion per subunit.</text>
</comment>
<accession>A0A2G9UDE3</accession>
<keyword evidence="4 6" id="KW-0862">Zinc</keyword>
<name>A0A2G9UDE3_TELCI</name>
<keyword evidence="3 6" id="KW-0378">Hydrolase</keyword>
<evidence type="ECO:0000256" key="2">
    <source>
        <dbReference type="ARBA" id="ARBA00022723"/>
    </source>
</evidence>
<feature type="domain" description="Peptidase M12A" evidence="8">
    <location>
        <begin position="1"/>
        <end position="149"/>
    </location>
</feature>
<dbReference type="PRINTS" id="PR00480">
    <property type="entry name" value="ASTACIN"/>
</dbReference>
<dbReference type="EC" id="3.4.24.-" evidence="7"/>
<dbReference type="Gene3D" id="3.40.390.10">
    <property type="entry name" value="Collagenase (Catalytic Domain)"/>
    <property type="match status" value="1"/>
</dbReference>
<dbReference type="GO" id="GO:0006508">
    <property type="term" value="P:proteolysis"/>
    <property type="evidence" value="ECO:0007669"/>
    <property type="project" value="UniProtKB-KW"/>
</dbReference>
<dbReference type="EMBL" id="KZ347178">
    <property type="protein sequence ID" value="PIO68265.1"/>
    <property type="molecule type" value="Genomic_DNA"/>
</dbReference>
<feature type="binding site" evidence="6">
    <location>
        <position position="39"/>
    </location>
    <ligand>
        <name>Zn(2+)</name>
        <dbReference type="ChEBI" id="CHEBI:29105"/>
        <note>catalytic</note>
    </ligand>
</feature>